<evidence type="ECO:0000256" key="5">
    <source>
        <dbReference type="SAM" id="MobiDB-lite"/>
    </source>
</evidence>
<reference evidence="8 9" key="1">
    <citation type="journal article" date="2017" name="DNA Res.">
        <title>Complete genome sequence and expression profile of the commercial lytic enzyme producer Lysobacter enzymogenes M497-1.</title>
        <authorList>
            <person name="Takami H."/>
            <person name="Toyoda A."/>
            <person name="Uchiyama I."/>
            <person name="Itoh T."/>
            <person name="Takaki Y."/>
            <person name="Arai W."/>
            <person name="Nishi S."/>
            <person name="Kawai M."/>
            <person name="Shinya K."/>
            <person name="Ikeda H."/>
        </authorList>
    </citation>
    <scope>NUCLEOTIDE SEQUENCE [LARGE SCALE GENOMIC DNA]</scope>
    <source>
        <strain evidence="8 9">M497-1</strain>
    </source>
</reference>
<protein>
    <submittedName>
        <fullName evidence="8">Thioredoxin</fullName>
    </submittedName>
</protein>
<feature type="domain" description="Thioredoxin" evidence="7">
    <location>
        <begin position="53"/>
        <end position="199"/>
    </location>
</feature>
<feature type="region of interest" description="Disordered" evidence="5">
    <location>
        <begin position="30"/>
        <end position="68"/>
    </location>
</feature>
<dbReference type="PANTHER" id="PTHR42852:SF6">
    <property type="entry name" value="THIOL:DISULFIDE INTERCHANGE PROTEIN DSBE"/>
    <property type="match status" value="1"/>
</dbReference>
<evidence type="ECO:0000256" key="1">
    <source>
        <dbReference type="ARBA" id="ARBA00004196"/>
    </source>
</evidence>
<keyword evidence="4" id="KW-0676">Redox-active center</keyword>
<gene>
    <name evidence="8" type="primary">resA</name>
    <name evidence="8" type="ORF">LEN_1316</name>
</gene>
<dbReference type="KEGG" id="lem:LEN_1316"/>
<dbReference type="Gene3D" id="3.40.30.10">
    <property type="entry name" value="Glutaredoxin"/>
    <property type="match status" value="1"/>
</dbReference>
<accession>A0AAU9AKW5</accession>
<sequence>MKSSSAPVRALPLSALALAAALSLAACQKPAPAPDAAAPPAATAPTATAPAGDKTPEPAPPAAASDTPELRIATLDGKTYDLAEHRGKWVVVNFWATWCAPCIKEMPELSALDAMREHIEVIGLAYEEIDKADMEAFLKKHPVSYPIAVVDVTDPPKSFDTPKGLPMTYLIGPDGKVAEKFLGPVDAKKLEDAIAKAGGPKPGEKAAPAQVGKGGASGGNT</sequence>
<feature type="region of interest" description="Disordered" evidence="5">
    <location>
        <begin position="195"/>
        <end position="221"/>
    </location>
</feature>
<comment type="subcellular location">
    <subcellularLocation>
        <location evidence="1">Cell envelope</location>
    </subcellularLocation>
</comment>
<dbReference type="GO" id="GO:0016491">
    <property type="term" value="F:oxidoreductase activity"/>
    <property type="evidence" value="ECO:0007669"/>
    <property type="project" value="InterPro"/>
</dbReference>
<dbReference type="InterPro" id="IPR000866">
    <property type="entry name" value="AhpC/TSA"/>
</dbReference>
<feature type="compositionally biased region" description="Gly residues" evidence="5">
    <location>
        <begin position="212"/>
        <end position="221"/>
    </location>
</feature>
<dbReference type="InterPro" id="IPR036249">
    <property type="entry name" value="Thioredoxin-like_sf"/>
</dbReference>
<dbReference type="SUPFAM" id="SSF52833">
    <property type="entry name" value="Thioredoxin-like"/>
    <property type="match status" value="1"/>
</dbReference>
<dbReference type="Pfam" id="PF00578">
    <property type="entry name" value="AhpC-TSA"/>
    <property type="match status" value="1"/>
</dbReference>
<proteinExistence type="predicted"/>
<feature type="chain" id="PRO_5043336390" evidence="6">
    <location>
        <begin position="26"/>
        <end position="221"/>
    </location>
</feature>
<keyword evidence="6" id="KW-0732">Signal</keyword>
<dbReference type="InterPro" id="IPR050553">
    <property type="entry name" value="Thioredoxin_ResA/DsbE_sf"/>
</dbReference>
<name>A0AAU9AKW5_LYSEN</name>
<keyword evidence="2" id="KW-0201">Cytochrome c-type biogenesis</keyword>
<evidence type="ECO:0000259" key="7">
    <source>
        <dbReference type="PROSITE" id="PS51352"/>
    </source>
</evidence>
<evidence type="ECO:0000256" key="3">
    <source>
        <dbReference type="ARBA" id="ARBA00023157"/>
    </source>
</evidence>
<dbReference type="Proteomes" id="UP000218824">
    <property type="component" value="Chromosome"/>
</dbReference>
<evidence type="ECO:0000256" key="2">
    <source>
        <dbReference type="ARBA" id="ARBA00022748"/>
    </source>
</evidence>
<dbReference type="EMBL" id="AP014940">
    <property type="protein sequence ID" value="BAV96803.1"/>
    <property type="molecule type" value="Genomic_DNA"/>
</dbReference>
<evidence type="ECO:0000256" key="6">
    <source>
        <dbReference type="SAM" id="SignalP"/>
    </source>
</evidence>
<dbReference type="PROSITE" id="PS51257">
    <property type="entry name" value="PROKAR_LIPOPROTEIN"/>
    <property type="match status" value="1"/>
</dbReference>
<dbReference type="GO" id="GO:0016209">
    <property type="term" value="F:antioxidant activity"/>
    <property type="evidence" value="ECO:0007669"/>
    <property type="project" value="InterPro"/>
</dbReference>
<evidence type="ECO:0000313" key="9">
    <source>
        <dbReference type="Proteomes" id="UP000218824"/>
    </source>
</evidence>
<dbReference type="InterPro" id="IPR013766">
    <property type="entry name" value="Thioredoxin_domain"/>
</dbReference>
<feature type="compositionally biased region" description="Low complexity" evidence="5">
    <location>
        <begin position="34"/>
        <end position="51"/>
    </location>
</feature>
<evidence type="ECO:0000313" key="8">
    <source>
        <dbReference type="EMBL" id="BAV96803.1"/>
    </source>
</evidence>
<dbReference type="GO" id="GO:0030313">
    <property type="term" value="C:cell envelope"/>
    <property type="evidence" value="ECO:0007669"/>
    <property type="project" value="UniProtKB-SubCell"/>
</dbReference>
<organism evidence="8 9">
    <name type="scientific">Lysobacter enzymogenes</name>
    <dbReference type="NCBI Taxonomy" id="69"/>
    <lineage>
        <taxon>Bacteria</taxon>
        <taxon>Pseudomonadati</taxon>
        <taxon>Pseudomonadota</taxon>
        <taxon>Gammaproteobacteria</taxon>
        <taxon>Lysobacterales</taxon>
        <taxon>Lysobacteraceae</taxon>
        <taxon>Lysobacter</taxon>
    </lineage>
</organism>
<dbReference type="GO" id="GO:0017004">
    <property type="term" value="P:cytochrome complex assembly"/>
    <property type="evidence" value="ECO:0007669"/>
    <property type="project" value="UniProtKB-KW"/>
</dbReference>
<dbReference type="CDD" id="cd02966">
    <property type="entry name" value="TlpA_like_family"/>
    <property type="match status" value="1"/>
</dbReference>
<keyword evidence="3" id="KW-1015">Disulfide bond</keyword>
<evidence type="ECO:0000256" key="4">
    <source>
        <dbReference type="ARBA" id="ARBA00023284"/>
    </source>
</evidence>
<dbReference type="AlphaFoldDB" id="A0AAU9AKW5"/>
<feature type="signal peptide" evidence="6">
    <location>
        <begin position="1"/>
        <end position="25"/>
    </location>
</feature>
<dbReference type="PROSITE" id="PS51352">
    <property type="entry name" value="THIOREDOXIN_2"/>
    <property type="match status" value="1"/>
</dbReference>
<dbReference type="PANTHER" id="PTHR42852">
    <property type="entry name" value="THIOL:DISULFIDE INTERCHANGE PROTEIN DSBE"/>
    <property type="match status" value="1"/>
</dbReference>